<dbReference type="EMBL" id="CALNXJ010000026">
    <property type="protein sequence ID" value="CAH3131864.1"/>
    <property type="molecule type" value="Genomic_DNA"/>
</dbReference>
<dbReference type="GO" id="GO:0006281">
    <property type="term" value="P:DNA repair"/>
    <property type="evidence" value="ECO:0007669"/>
    <property type="project" value="UniProtKB-ARBA"/>
</dbReference>
<dbReference type="PANTHER" id="PTHR47526:SF3">
    <property type="entry name" value="PHD-TYPE DOMAIN-CONTAINING PROTEIN"/>
    <property type="match status" value="1"/>
</dbReference>
<protein>
    <recommendedName>
        <fullName evidence="1">YqaJ viral recombinase domain-containing protein</fullName>
    </recommendedName>
</protein>
<feature type="domain" description="YqaJ viral recombinase" evidence="1">
    <location>
        <begin position="241"/>
        <end position="331"/>
    </location>
</feature>
<gene>
    <name evidence="2" type="ORF">PMEA_00014862</name>
</gene>
<dbReference type="AlphaFoldDB" id="A0AAU9WZW9"/>
<proteinExistence type="predicted"/>
<sequence>MVSGFVYNVQGHMVASKFVVLAKVRHSQRMTEALIPIWIITEKDGTINCAHCLGCKAGLAESCSHIASMLFYLEAWTKVNGRLACTQMKCSWILPSFASQVEYARVCDINFKSAKKLKVDLDEMIENLSEELELSGISKRQNESAVPKPEVPAPSQAEVEEFYSKLSKCNSKPVVLSLVPPYAQSYVLPSRNISTVMDMFKKENLELSCNELFKLCQSTSIEITKEKLIRCKKAPFHMKKTHTNFKVIKCGLFINEENPWMHATPDFLCSCDCCGEACGEIKCPLCLENCYFDSYVLKPGSCLEKNSSGEFVLVYTHEYYYQVQQQLFTTKLNYSYFVVCSVNENQIKLVFFS</sequence>
<name>A0AAU9WZW9_9CNID</name>
<dbReference type="CDD" id="cd22343">
    <property type="entry name" value="PDDEXK_lambda_exonuclease-like"/>
    <property type="match status" value="1"/>
</dbReference>
<dbReference type="InterPro" id="IPR011335">
    <property type="entry name" value="Restrct_endonuc-II-like"/>
</dbReference>
<evidence type="ECO:0000313" key="2">
    <source>
        <dbReference type="EMBL" id="CAH3131864.1"/>
    </source>
</evidence>
<dbReference type="InterPro" id="IPR019080">
    <property type="entry name" value="YqaJ_viral_recombinase"/>
</dbReference>
<dbReference type="Proteomes" id="UP001159428">
    <property type="component" value="Unassembled WGS sequence"/>
</dbReference>
<dbReference type="Gene3D" id="3.90.320.10">
    <property type="match status" value="1"/>
</dbReference>
<evidence type="ECO:0000313" key="3">
    <source>
        <dbReference type="Proteomes" id="UP001159428"/>
    </source>
</evidence>
<evidence type="ECO:0000259" key="1">
    <source>
        <dbReference type="Pfam" id="PF09588"/>
    </source>
</evidence>
<keyword evidence="3" id="KW-1185">Reference proteome</keyword>
<dbReference type="Pfam" id="PF09588">
    <property type="entry name" value="YqaJ"/>
    <property type="match status" value="1"/>
</dbReference>
<dbReference type="PANTHER" id="PTHR47526">
    <property type="entry name" value="ATP-DEPENDENT DNA HELICASE"/>
    <property type="match status" value="1"/>
</dbReference>
<dbReference type="SUPFAM" id="SSF52980">
    <property type="entry name" value="Restriction endonuclease-like"/>
    <property type="match status" value="1"/>
</dbReference>
<feature type="non-terminal residue" evidence="2">
    <location>
        <position position="353"/>
    </location>
</feature>
<accession>A0AAU9WZW9</accession>
<comment type="caution">
    <text evidence="2">The sequence shown here is derived from an EMBL/GenBank/DDBJ whole genome shotgun (WGS) entry which is preliminary data.</text>
</comment>
<reference evidence="2 3" key="1">
    <citation type="submission" date="2022-05" db="EMBL/GenBank/DDBJ databases">
        <authorList>
            <consortium name="Genoscope - CEA"/>
            <person name="William W."/>
        </authorList>
    </citation>
    <scope>NUCLEOTIDE SEQUENCE [LARGE SCALE GENOMIC DNA]</scope>
</reference>
<organism evidence="2 3">
    <name type="scientific">Pocillopora meandrina</name>
    <dbReference type="NCBI Taxonomy" id="46732"/>
    <lineage>
        <taxon>Eukaryota</taxon>
        <taxon>Metazoa</taxon>
        <taxon>Cnidaria</taxon>
        <taxon>Anthozoa</taxon>
        <taxon>Hexacorallia</taxon>
        <taxon>Scleractinia</taxon>
        <taxon>Astrocoeniina</taxon>
        <taxon>Pocilloporidae</taxon>
        <taxon>Pocillopora</taxon>
    </lineage>
</organism>
<dbReference type="InterPro" id="IPR011604">
    <property type="entry name" value="PDDEXK-like_dom_sf"/>
</dbReference>